<feature type="domain" description="ATPase dynein-related AAA" evidence="1">
    <location>
        <begin position="11"/>
        <end position="166"/>
    </location>
</feature>
<comment type="caution">
    <text evidence="2">The sequence shown here is derived from an EMBL/GenBank/DDBJ whole genome shotgun (WGS) entry which is preliminary data.</text>
</comment>
<evidence type="ECO:0000313" key="2">
    <source>
        <dbReference type="EMBL" id="CAK8994130.1"/>
    </source>
</evidence>
<proteinExistence type="predicted"/>
<reference evidence="2 3" key="1">
    <citation type="submission" date="2024-02" db="EMBL/GenBank/DDBJ databases">
        <authorList>
            <person name="Chen Y."/>
            <person name="Shah S."/>
            <person name="Dougan E. K."/>
            <person name="Thang M."/>
            <person name="Chan C."/>
        </authorList>
    </citation>
    <scope>NUCLEOTIDE SEQUENCE [LARGE SCALE GENOMIC DNA]</scope>
</reference>
<dbReference type="InterPro" id="IPR011704">
    <property type="entry name" value="ATPase_dyneun-rel_AAA"/>
</dbReference>
<accession>A0ABP0HZ34</accession>
<evidence type="ECO:0000259" key="1">
    <source>
        <dbReference type="Pfam" id="PF07728"/>
    </source>
</evidence>
<dbReference type="SUPFAM" id="SSF53300">
    <property type="entry name" value="vWA-like"/>
    <property type="match status" value="1"/>
</dbReference>
<dbReference type="Gene3D" id="3.40.50.300">
    <property type="entry name" value="P-loop containing nucleotide triphosphate hydrolases"/>
    <property type="match status" value="3"/>
</dbReference>
<evidence type="ECO:0000313" key="3">
    <source>
        <dbReference type="Proteomes" id="UP001642464"/>
    </source>
</evidence>
<feature type="domain" description="ATPase dynein-related AAA" evidence="1">
    <location>
        <begin position="403"/>
        <end position="547"/>
    </location>
</feature>
<dbReference type="InterPro" id="IPR036465">
    <property type="entry name" value="vWFA_dom_sf"/>
</dbReference>
<dbReference type="EMBL" id="CAXAMM010001965">
    <property type="protein sequence ID" value="CAK8994130.1"/>
    <property type="molecule type" value="Genomic_DNA"/>
</dbReference>
<dbReference type="InterPro" id="IPR039891">
    <property type="entry name" value="VWA8"/>
</dbReference>
<dbReference type="Pfam" id="PF07728">
    <property type="entry name" value="AAA_5"/>
    <property type="match status" value="3"/>
</dbReference>
<name>A0ABP0HZ34_9DINO</name>
<keyword evidence="3" id="KW-1185">Reference proteome</keyword>
<feature type="domain" description="ATPase dynein-related AAA" evidence="1">
    <location>
        <begin position="764"/>
        <end position="903"/>
    </location>
</feature>
<dbReference type="PANTHER" id="PTHR21610:SF9">
    <property type="entry name" value="VON WILLEBRAND FACTOR A DOMAIN-CONTAINING PROTEIN 8"/>
    <property type="match status" value="1"/>
</dbReference>
<dbReference type="Proteomes" id="UP001642464">
    <property type="component" value="Unassembled WGS sequence"/>
</dbReference>
<gene>
    <name evidence="2" type="ORF">SCF082_LOCUS3810</name>
</gene>
<sequence length="1923" mass="214488">MIQKDNLGQDIYLIGPPGPLRREIVMKYCELVQRPVEYVSLSQDTTESDLKQRREISHGTAKYVDCAAVRAATLGSVLVLDGIEKAERNVMPLLNNLLENREMALEDGRFLVHPKRYDTLMEEHSPQELAQWKLVRCSHRFRVIALGLPIPRYPGSALDPPFRSRFQARDVPSLRVNQQLDVIESQLTEDTDLMVARQIVQAGAVLTDLRHAEGVPAASAVPEFPQGYEDTTGALLFAFPLMGPRAIVDMVYPFPALLDGTTDERGPIVDKVLARFSLFKRESFDPSLATDTSSMVVVTQDEDPAEMAAVDAREDALQSVPLCNYVVEEIVALGAAHEARVRFRVEPLHKYAFEHLRSIKHAESIVSVPTGEVSPRNDVADFVETMSNLEQFSKMVQAHAVGDFCLVGEKGGGKSALVHYFAKRLGYHVEHIPLYKDITARSLLQRRTTRPNGDTDWENSSLVVAALKGRIAILDGVEQMIPGTLASLQLLVAEREARLPDGRRMLGLDRFEMLCEEHNMTPEELMATGVLPIHPSFRIVALARPTGAKGGGAPTGTWRDWLGSEVQSMFCFVHVEPLHVDEQKYILRTLAPRVDVAELDKLMRFAVALRKAVAKDEMLTALLTAVSLRSMIRICRRISVDVAQHGAANARGALHEAILRAALSRFLPPIVLETLLAQLKVCGIEATGGPEGSDELSIQVLEGADASGLRKSADAVGVLKVGNVIVDIMPPKDVLLIPDILFYDNPRQAFSMREMIKDWTSGQHLLLIGNQGVGKNKLADRMLQLMKLPREYIQLHRDTTVQNLTSNPTIEDGVLKYEDSPLVRAAREGRVLVVDEADKAPTHVTAILKALVEDRSMLLADGRRILEPDEMVHDEAGVEHIALHPEFRLIALANRPGFPFHGNDFFREVGDVFACHAIDNPDANSEMYLLKQYGPDVPEDTLRKLIAAFDELRNMSDDGQLSYPYSTRELTAIVKHMQRYPEDGVDRILRNVFDFDNYSLEEKNLLVEVFSKNGVPFSLGASSFHVSTGRTRALPPPKLIETWSLAPEESQAMRSATFDLVRINAWRSPLTDVLRLNQATRNHVWPMKPPHMEVNLQRNERNSTVFTEEQYNFNLPQGLILGLSVLDDGRMITAVRSHSFMIFETDAAHSKCLVHDLHAAIPSDGMYRVAPNSANVFAMSGATKTYDGKSAEGTYDLLVQNPVTGNMMAVDLETRVFTFLELPPGCDRKGPKIQCVQCPPPFKDRFLVFQRDHKFVTLVDFARNVVATTTLVDKDPAREQIPFGVERVDALTGNSWLVTSSEVTSNPRNASLLLRFEDDSGKFVFERLRRQEPNPEYAEVATMPTFTSSRALKNPPGALQGSGATARMVQLKEAGSEPGERVPAFAVDLPHAFEKGTRSNVFQIDARVTVGDNGIEAEENEEGGKKGGKMKKARVHALQLDESNLMAVVREAPERMAVDIDLYDVNNANRRTLTVSLEDDVLSQNAHDPDLRLRGGAKMESKYGSVRQSPNLASFSKALSPSQLNMAAMRRTTIGEASQRLFVAEISNTAIVTVDCLGLVRVWLVDDLAIRQSFADWRKLVGRKAKGKFLDQISELPDPSDDEFQEIEPPGAAERKEAENDGVSEEARQASNDLKREEWLKLLAQMEMSEHDADKYEKYKEAVKTEIRELRVTLEGLEAKESERIWLKNQTTGDIDDTRLIDGLTGERAIYKRRAEQSPDSAMFQPLPVRLHFTFDLSMSMSRYAADGRLQRSLEAAVMILEAVKRFEHKFDIKFTGHSGDSNDVPLGVEFGHPPKNDKDRLAVIKKMHAHAEMCDSGDNTIEGMRKAIETIGRKPADDYYCFAISDANLDQYSITPQHFQRLFAIDKRVHTFVLMIASMGDQARVFEEKLPGKVFTCLDKTELPKTLKKMFLAAASSSSSNL</sequence>
<protein>
    <submittedName>
        <fullName evidence="2">von Willebrand factor A domain-containing protein 8</fullName>
    </submittedName>
</protein>
<organism evidence="2 3">
    <name type="scientific">Durusdinium trenchii</name>
    <dbReference type="NCBI Taxonomy" id="1381693"/>
    <lineage>
        <taxon>Eukaryota</taxon>
        <taxon>Sar</taxon>
        <taxon>Alveolata</taxon>
        <taxon>Dinophyceae</taxon>
        <taxon>Suessiales</taxon>
        <taxon>Symbiodiniaceae</taxon>
        <taxon>Durusdinium</taxon>
    </lineage>
</organism>
<dbReference type="InterPro" id="IPR027417">
    <property type="entry name" value="P-loop_NTPase"/>
</dbReference>
<dbReference type="SUPFAM" id="SSF52540">
    <property type="entry name" value="P-loop containing nucleoside triphosphate hydrolases"/>
    <property type="match status" value="3"/>
</dbReference>
<dbReference type="PANTHER" id="PTHR21610">
    <property type="entry name" value="VON WILLEBRAND FACTOR A DOMAIN-CONTAINING PROTEIN 8"/>
    <property type="match status" value="1"/>
</dbReference>